<organism evidence="2 3">
    <name type="scientific">Bifidobacterium reuteri DSM 23975</name>
    <dbReference type="NCBI Taxonomy" id="1437610"/>
    <lineage>
        <taxon>Bacteria</taxon>
        <taxon>Bacillati</taxon>
        <taxon>Actinomycetota</taxon>
        <taxon>Actinomycetes</taxon>
        <taxon>Bifidobacteriales</taxon>
        <taxon>Bifidobacteriaceae</taxon>
        <taxon>Bifidobacterium</taxon>
    </lineage>
</organism>
<sequence>MNAAGTGIAPRNSTPRNSTPRNSTPRNSTPHSSTPHATRNANGPRAMHPAGRSSHSDTTRPSTLPSITSAATPCQPTVPILLHTNDLPGPLSLSRLSAFGTVNQLDEFSGYWSDHANTLYGRAAIVASIAPFGTVACTYTAAWVWLGGDPFPNTIDVISTSHFRSSTVGRRIRVFKRLTLPEQILKIGSLTITTPARTACDLVMAPESDPDPSTINALVCQLMSAYEFQPDDCLQIVKEHRHHKYAARAKEFFTAIQREIDEITTERYS</sequence>
<feature type="region of interest" description="Disordered" evidence="1">
    <location>
        <begin position="1"/>
        <end position="71"/>
    </location>
</feature>
<dbReference type="STRING" id="1437610.BREU_2331"/>
<comment type="caution">
    <text evidence="2">The sequence shown here is derived from an EMBL/GenBank/DDBJ whole genome shotgun (WGS) entry which is preliminary data.</text>
</comment>
<dbReference type="EMBL" id="JGZK01000015">
    <property type="protein sequence ID" value="KFI84913.1"/>
    <property type="molecule type" value="Genomic_DNA"/>
</dbReference>
<evidence type="ECO:0000313" key="3">
    <source>
        <dbReference type="Proteomes" id="UP000028984"/>
    </source>
</evidence>
<feature type="compositionally biased region" description="Polar residues" evidence="1">
    <location>
        <begin position="59"/>
        <end position="71"/>
    </location>
</feature>
<reference evidence="2 3" key="1">
    <citation type="submission" date="2014-03" db="EMBL/GenBank/DDBJ databases">
        <title>Genomics of Bifidobacteria.</title>
        <authorList>
            <person name="Ventura M."/>
            <person name="Milani C."/>
            <person name="Lugli G.A."/>
        </authorList>
    </citation>
    <scope>NUCLEOTIDE SEQUENCE [LARGE SCALE GENOMIC DNA]</scope>
    <source>
        <strain evidence="2 3">DSM 23975</strain>
    </source>
</reference>
<feature type="compositionally biased region" description="Polar residues" evidence="1">
    <location>
        <begin position="11"/>
        <end position="41"/>
    </location>
</feature>
<dbReference type="AlphaFoldDB" id="A0A087CNR3"/>
<gene>
    <name evidence="2" type="ORF">BREU_2331</name>
</gene>
<evidence type="ECO:0000313" key="2">
    <source>
        <dbReference type="EMBL" id="KFI84913.1"/>
    </source>
</evidence>
<accession>A0A087CNR3</accession>
<proteinExistence type="predicted"/>
<dbReference type="eggNOG" id="ENOG5031JNZ">
    <property type="taxonomic scope" value="Bacteria"/>
</dbReference>
<keyword evidence="3" id="KW-1185">Reference proteome</keyword>
<evidence type="ECO:0000256" key="1">
    <source>
        <dbReference type="SAM" id="MobiDB-lite"/>
    </source>
</evidence>
<dbReference type="Proteomes" id="UP000028984">
    <property type="component" value="Unassembled WGS sequence"/>
</dbReference>
<name>A0A087CNR3_9BIFI</name>
<protein>
    <submittedName>
        <fullName evidence="2">Uncharacterized protein</fullName>
    </submittedName>
</protein>